<dbReference type="EnsemblMetazoa" id="XM_038219896.1">
    <property type="protein sequence ID" value="XP_038075824.1"/>
    <property type="gene ID" value="LOC119743478"/>
</dbReference>
<proteinExistence type="predicted"/>
<dbReference type="GeneID" id="119743478"/>
<dbReference type="SUPFAM" id="SSF56204">
    <property type="entry name" value="Hect, E3 ligase catalytic domain"/>
    <property type="match status" value="1"/>
</dbReference>
<dbReference type="GO" id="GO:0004842">
    <property type="term" value="F:ubiquitin-protein transferase activity"/>
    <property type="evidence" value="ECO:0007669"/>
    <property type="project" value="InterPro"/>
</dbReference>
<dbReference type="AlphaFoldDB" id="A0A914BIA5"/>
<feature type="compositionally biased region" description="Polar residues" evidence="1">
    <location>
        <begin position="282"/>
        <end position="293"/>
    </location>
</feature>
<evidence type="ECO:0008006" key="4">
    <source>
        <dbReference type="Google" id="ProtNLM"/>
    </source>
</evidence>
<organism evidence="2 3">
    <name type="scientific">Patiria miniata</name>
    <name type="common">Bat star</name>
    <name type="synonym">Asterina miniata</name>
    <dbReference type="NCBI Taxonomy" id="46514"/>
    <lineage>
        <taxon>Eukaryota</taxon>
        <taxon>Metazoa</taxon>
        <taxon>Echinodermata</taxon>
        <taxon>Eleutherozoa</taxon>
        <taxon>Asterozoa</taxon>
        <taxon>Asteroidea</taxon>
        <taxon>Valvatacea</taxon>
        <taxon>Valvatida</taxon>
        <taxon>Asterinidae</taxon>
        <taxon>Patiria</taxon>
    </lineage>
</organism>
<reference evidence="2" key="1">
    <citation type="submission" date="2022-11" db="UniProtKB">
        <authorList>
            <consortium name="EnsemblMetazoa"/>
        </authorList>
    </citation>
    <scope>IDENTIFICATION</scope>
</reference>
<dbReference type="Proteomes" id="UP000887568">
    <property type="component" value="Unplaced"/>
</dbReference>
<feature type="region of interest" description="Disordered" evidence="1">
    <location>
        <begin position="273"/>
        <end position="312"/>
    </location>
</feature>
<evidence type="ECO:0000313" key="3">
    <source>
        <dbReference type="Proteomes" id="UP000887568"/>
    </source>
</evidence>
<evidence type="ECO:0000256" key="1">
    <source>
        <dbReference type="SAM" id="MobiDB-lite"/>
    </source>
</evidence>
<sequence>MSERLWGVLKARGVQRDTLEKMQNEKIDEDVIIEMTDEELSEYIPRKGDRVVVKAFVRKENSETQTQKRKFTLLESLRSRMAGKSGKKTARLVSDSEEEYESSAPGPSDGGQSNSTQKSAETKRGPRGKKAKEASTSSRSLIVGFSVYEATESRYKQVRAPMGGGIRHITVDKNTPKRKLLHTLCPLFFQDGKNCHGSLGDFQLDVSTDVHGSQPVHENETIQHLIDRLGLKHVRCYLLAKSVDLDEDKSASDPAEDSLEDLPDMFAHRRRRGEENLMPTAIDSSQEEVPSTSDGHHISHGQPNSERYRPLNQGDEMTVDNEVIVQTADDSSPSNNPLLSEAAEDRVELDVQSVFAATLDSDAVNLTPPTYNIPDEFIQEDQLARLNDDDSGIIQFGPFPAAVELDLNATQPLVKEIKVHRGNVCQEMVTFFSKEENVNLRGTTFEVKMLKSDGSTEMAEDNGGVLRDALTEFFDSFYLQYTIGNSVAVPVLRHDMTKVHWSAVGEVIRLAFRQEGILPVRLALPFMQLAFFGTPDDPLDAFMQLLPDVDRLLLEDAMRSVSSVDADDLMDFMERHDARRNLTDENIEKSLTEMANKEMLQVPLFVALCWRPKLKSLGLSRLQLRQIYDNLKPSTRKVLNILEFPKPMNTEEGALSSSLKRLVREMDQNLLGLFLRFCTGSDLAVREKITTRFTESEIRCPTAHTCGCVLNIPRSYAALPYITLKSEFTTLLRNRYWQMDII</sequence>
<dbReference type="InterPro" id="IPR035983">
    <property type="entry name" value="Hect_E3_ubiquitin_ligase"/>
</dbReference>
<dbReference type="RefSeq" id="XP_038075825.1">
    <property type="nucleotide sequence ID" value="XM_038219897.1"/>
</dbReference>
<feature type="region of interest" description="Disordered" evidence="1">
    <location>
        <begin position="82"/>
        <end position="136"/>
    </location>
</feature>
<dbReference type="RefSeq" id="XP_038075824.1">
    <property type="nucleotide sequence ID" value="XM_038219896.1"/>
</dbReference>
<protein>
    <recommendedName>
        <fullName evidence="4">HECT domain-containing protein</fullName>
    </recommendedName>
</protein>
<dbReference type="EnsemblMetazoa" id="XM_038219897.1">
    <property type="protein sequence ID" value="XP_038075825.1"/>
    <property type="gene ID" value="LOC119743478"/>
</dbReference>
<name>A0A914BIA5_PATMI</name>
<dbReference type="OrthoDB" id="5986703at2759"/>
<evidence type="ECO:0000313" key="2">
    <source>
        <dbReference type="EnsemblMetazoa" id="XP_038075824.1"/>
    </source>
</evidence>
<keyword evidence="3" id="KW-1185">Reference proteome</keyword>
<feature type="compositionally biased region" description="Polar residues" evidence="1">
    <location>
        <begin position="110"/>
        <end position="119"/>
    </location>
</feature>
<dbReference type="OMA" id="IRIMSLR"/>
<accession>A0A914BIA5</accession>